<comment type="subunit">
    <text evidence="3 13">Acetyl-CoA carboxylase is a heterohexamer of biotin carboxyl carrier protein, biotin carboxylase and the two subunits of carboxyl transferase in a 2:2 complex.</text>
</comment>
<evidence type="ECO:0000256" key="2">
    <source>
        <dbReference type="ARBA" id="ARBA00004956"/>
    </source>
</evidence>
<dbReference type="SUPFAM" id="SSF51246">
    <property type="entry name" value="Rudiment single hybrid motif"/>
    <property type="match status" value="1"/>
</dbReference>
<accession>F6DH33</accession>
<evidence type="ECO:0000256" key="1">
    <source>
        <dbReference type="ARBA" id="ARBA00003761"/>
    </source>
</evidence>
<dbReference type="Proteomes" id="UP000009233">
    <property type="component" value="Chromosome"/>
</dbReference>
<evidence type="ECO:0000313" key="17">
    <source>
        <dbReference type="Proteomes" id="UP000009233"/>
    </source>
</evidence>
<dbReference type="PANTHER" id="PTHR48095:SF2">
    <property type="entry name" value="BIOTIN CARBOXYLASE, CHLOROPLASTIC"/>
    <property type="match status" value="1"/>
</dbReference>
<dbReference type="InterPro" id="IPR011761">
    <property type="entry name" value="ATP-grasp"/>
</dbReference>
<evidence type="ECO:0000256" key="4">
    <source>
        <dbReference type="ARBA" id="ARBA00013263"/>
    </source>
</evidence>
<dbReference type="NCBIfam" id="TIGR00514">
    <property type="entry name" value="accC"/>
    <property type="match status" value="1"/>
</dbReference>
<sequence length="445" mass="49270">MKKVLIANRGEIALRILRAARELGIKTVVAHSTADEKSLPVLLADEAICIGPPPSGQSYLNIPNILSAAIVTGADAIHPGYGFLAENATFAEMCREHGITFIGPTPENMKALGDKATARKVAREAGVPTVPGTDELSSLEEAKRAAQEIGYPVILKASAGGGGRGMRVVHTEEELERAVLQAQEEARAAFGNPAVYLEKYIEEPKHIEIQVLGDGENVIHLWERDCSIQRRHQKLLEEAPSLLPEETRRAIAEAARRLAEHVGYVSAGTMEFLVDKEGNFYFIEMNTRIQVEHPVTEMITGIDLVQAQFRIAQGEKLWLKQEEIQVRGHAIEVRVNAEDPEKGFRPSIGKVETLLFPGGPGVRVDSHLYTGYQIPPHYDSLIAKIIVWAPTREEAIRRMERALSETVIEGPGLKTTIPFHQKVLQNAFFRRGAVYTNFVARRMEM</sequence>
<dbReference type="GO" id="GO:0005524">
    <property type="term" value="F:ATP binding"/>
    <property type="evidence" value="ECO:0007669"/>
    <property type="project" value="UniProtKB-UniRule"/>
</dbReference>
<dbReference type="GO" id="GO:2001295">
    <property type="term" value="P:malonyl-CoA biosynthetic process"/>
    <property type="evidence" value="ECO:0007669"/>
    <property type="project" value="UniProtKB-UniPathway"/>
</dbReference>
<dbReference type="Gene3D" id="3.30.470.20">
    <property type="entry name" value="ATP-grasp fold, B domain"/>
    <property type="match status" value="1"/>
</dbReference>
<dbReference type="PROSITE" id="PS00866">
    <property type="entry name" value="CPSASE_1"/>
    <property type="match status" value="1"/>
</dbReference>
<keyword evidence="13" id="KW-0443">Lipid metabolism</keyword>
<keyword evidence="13" id="KW-0276">Fatty acid metabolism</keyword>
<keyword evidence="8 12" id="KW-0067">ATP-binding</keyword>
<reference evidence="16 17" key="1">
    <citation type="submission" date="2011-05" db="EMBL/GenBank/DDBJ databases">
        <title>Complete sequence of chromosome of Thermus thermophilus SG0.5JP17-16.</title>
        <authorList>
            <consortium name="US DOE Joint Genome Institute"/>
            <person name="Lucas S."/>
            <person name="Han J."/>
            <person name="Lapidus A."/>
            <person name="Cheng J.-F."/>
            <person name="Goodwin L."/>
            <person name="Pitluck S."/>
            <person name="Peters L."/>
            <person name="Mikhailova N."/>
            <person name="Teshima H."/>
            <person name="Han C."/>
            <person name="Tapia R."/>
            <person name="Land M."/>
            <person name="Hauser L."/>
            <person name="Kyrpides N."/>
            <person name="Ivanova N."/>
            <person name="Pagani I."/>
            <person name="Allgaier M."/>
            <person name="Hugenholtz P."/>
            <person name="Singer S."/>
            <person name="Gladden J."/>
            <person name="Woyke T."/>
        </authorList>
    </citation>
    <scope>NUCLEOTIDE SEQUENCE [LARGE SCALE GENOMIC DNA]</scope>
    <source>
        <strain evidence="16 17">SG0.5JP17-16</strain>
    </source>
</reference>
<comment type="pathway">
    <text evidence="2 13">Lipid metabolism; malonyl-CoA biosynthesis; malonyl-CoA from acetyl-CoA: step 1/1.</text>
</comment>
<keyword evidence="13" id="KW-0444">Lipid biosynthesis</keyword>
<evidence type="ECO:0000256" key="6">
    <source>
        <dbReference type="ARBA" id="ARBA00022723"/>
    </source>
</evidence>
<dbReference type="AlphaFoldDB" id="F6DH33"/>
<dbReference type="PROSITE" id="PS00867">
    <property type="entry name" value="CPSASE_2"/>
    <property type="match status" value="1"/>
</dbReference>
<dbReference type="PATRIC" id="fig|762633.3.peg.1124"/>
<dbReference type="GO" id="GO:0046872">
    <property type="term" value="F:metal ion binding"/>
    <property type="evidence" value="ECO:0007669"/>
    <property type="project" value="UniProtKB-KW"/>
</dbReference>
<evidence type="ECO:0000256" key="11">
    <source>
        <dbReference type="ARBA" id="ARBA00048600"/>
    </source>
</evidence>
<dbReference type="Pfam" id="PF02785">
    <property type="entry name" value="Biotin_carb_C"/>
    <property type="match status" value="1"/>
</dbReference>
<dbReference type="GO" id="GO:0006633">
    <property type="term" value="P:fatty acid biosynthetic process"/>
    <property type="evidence" value="ECO:0007669"/>
    <property type="project" value="UniProtKB-KW"/>
</dbReference>
<dbReference type="InterPro" id="IPR051602">
    <property type="entry name" value="ACC_Biotin_Carboxylase"/>
</dbReference>
<dbReference type="EC" id="6.3.4.14" evidence="4 13"/>
<dbReference type="HOGENOM" id="CLU_000395_3_2_0"/>
<dbReference type="InterPro" id="IPR005481">
    <property type="entry name" value="BC-like_N"/>
</dbReference>
<dbReference type="SMART" id="SM00878">
    <property type="entry name" value="Biotin_carb_C"/>
    <property type="match status" value="1"/>
</dbReference>
<feature type="domain" description="ATP-grasp" evidence="14">
    <location>
        <begin position="119"/>
        <end position="313"/>
    </location>
</feature>
<evidence type="ECO:0000256" key="13">
    <source>
        <dbReference type="RuleBase" id="RU365063"/>
    </source>
</evidence>
<dbReference type="PROSITE" id="PS50975">
    <property type="entry name" value="ATP_GRASP"/>
    <property type="match status" value="1"/>
</dbReference>
<comment type="function">
    <text evidence="1 13">This protein is a component of the acetyl coenzyme A carboxylase complex; first, biotin carboxylase catalyzes the carboxylation of the carrier protein and then the transcarboxylase transfers the carboxyl group to form malonyl-CoA.</text>
</comment>
<comment type="catalytic activity">
    <reaction evidence="11 13">
        <text>N(6)-biotinyl-L-lysyl-[protein] + hydrogencarbonate + ATP = N(6)-carboxybiotinyl-L-lysyl-[protein] + ADP + phosphate + H(+)</text>
        <dbReference type="Rhea" id="RHEA:13501"/>
        <dbReference type="Rhea" id="RHEA-COMP:10505"/>
        <dbReference type="Rhea" id="RHEA-COMP:10506"/>
        <dbReference type="ChEBI" id="CHEBI:15378"/>
        <dbReference type="ChEBI" id="CHEBI:17544"/>
        <dbReference type="ChEBI" id="CHEBI:30616"/>
        <dbReference type="ChEBI" id="CHEBI:43474"/>
        <dbReference type="ChEBI" id="CHEBI:83144"/>
        <dbReference type="ChEBI" id="CHEBI:83145"/>
        <dbReference type="ChEBI" id="CHEBI:456216"/>
        <dbReference type="EC" id="6.3.4.14"/>
    </reaction>
</comment>
<keyword evidence="10 13" id="KW-0092">Biotin</keyword>
<dbReference type="InterPro" id="IPR011764">
    <property type="entry name" value="Biotin_carboxylation_dom"/>
</dbReference>
<dbReference type="InterPro" id="IPR004549">
    <property type="entry name" value="Acetyl_CoA_COase_biotin_COase"/>
</dbReference>
<proteinExistence type="predicted"/>
<dbReference type="Pfam" id="PF00289">
    <property type="entry name" value="Biotin_carb_N"/>
    <property type="match status" value="1"/>
</dbReference>
<dbReference type="FunFam" id="3.30.1490.20:FF:000018">
    <property type="entry name" value="Biotin carboxylase"/>
    <property type="match status" value="1"/>
</dbReference>
<evidence type="ECO:0000256" key="5">
    <source>
        <dbReference type="ARBA" id="ARBA00022598"/>
    </source>
</evidence>
<dbReference type="Pfam" id="PF02786">
    <property type="entry name" value="CPSase_L_D2"/>
    <property type="match status" value="1"/>
</dbReference>
<dbReference type="SUPFAM" id="SSF56059">
    <property type="entry name" value="Glutathione synthetase ATP-binding domain-like"/>
    <property type="match status" value="1"/>
</dbReference>
<dbReference type="InterPro" id="IPR005479">
    <property type="entry name" value="CPAse_ATP-bd"/>
</dbReference>
<keyword evidence="6" id="KW-0479">Metal-binding</keyword>
<dbReference type="InterPro" id="IPR005482">
    <property type="entry name" value="Biotin_COase_C"/>
</dbReference>
<dbReference type="GO" id="GO:0004075">
    <property type="term" value="F:biotin carboxylase activity"/>
    <property type="evidence" value="ECO:0007669"/>
    <property type="project" value="UniProtKB-EC"/>
</dbReference>
<evidence type="ECO:0000259" key="14">
    <source>
        <dbReference type="PROSITE" id="PS50975"/>
    </source>
</evidence>
<evidence type="ECO:0000313" key="16">
    <source>
        <dbReference type="EMBL" id="AEG33541.1"/>
    </source>
</evidence>
<keyword evidence="9" id="KW-0460">Magnesium</keyword>
<protein>
    <recommendedName>
        <fullName evidence="4 13">Biotin carboxylase</fullName>
        <ecNumber evidence="4 13">6.3.4.14</ecNumber>
    </recommendedName>
    <alternativeName>
        <fullName evidence="13">Acetyl-coenzyme A carboxylase biotin carboxylase subunit A</fullName>
    </alternativeName>
</protein>
<evidence type="ECO:0000256" key="10">
    <source>
        <dbReference type="ARBA" id="ARBA00023267"/>
    </source>
</evidence>
<feature type="domain" description="Biotin carboxylation" evidence="15">
    <location>
        <begin position="1"/>
        <end position="444"/>
    </location>
</feature>
<dbReference type="KEGG" id="tts:Ththe16_1132"/>
<dbReference type="UniPathway" id="UPA00655">
    <property type="reaction ID" value="UER00711"/>
</dbReference>
<name>F6DH33_THETG</name>
<keyword evidence="5 13" id="KW-0436">Ligase</keyword>
<dbReference type="PANTHER" id="PTHR48095">
    <property type="entry name" value="PYRUVATE CARBOXYLASE SUBUNIT A"/>
    <property type="match status" value="1"/>
</dbReference>
<evidence type="ECO:0000259" key="15">
    <source>
        <dbReference type="PROSITE" id="PS50979"/>
    </source>
</evidence>
<dbReference type="SUPFAM" id="SSF52440">
    <property type="entry name" value="PreATP-grasp domain"/>
    <property type="match status" value="1"/>
</dbReference>
<evidence type="ECO:0000256" key="9">
    <source>
        <dbReference type="ARBA" id="ARBA00022842"/>
    </source>
</evidence>
<dbReference type="NCBIfam" id="NF006367">
    <property type="entry name" value="PRK08591.1"/>
    <property type="match status" value="1"/>
</dbReference>
<evidence type="ECO:0000256" key="8">
    <source>
        <dbReference type="ARBA" id="ARBA00022840"/>
    </source>
</evidence>
<keyword evidence="7 12" id="KW-0547">Nucleotide-binding</keyword>
<dbReference type="InterPro" id="IPR016185">
    <property type="entry name" value="PreATP-grasp_dom_sf"/>
</dbReference>
<dbReference type="PROSITE" id="PS50979">
    <property type="entry name" value="BC"/>
    <property type="match status" value="1"/>
</dbReference>
<organism evidence="16 17">
    <name type="scientific">Thermus thermophilus (strain SG0.5JP17-16)</name>
    <dbReference type="NCBI Taxonomy" id="762633"/>
    <lineage>
        <taxon>Bacteria</taxon>
        <taxon>Thermotogati</taxon>
        <taxon>Deinococcota</taxon>
        <taxon>Deinococci</taxon>
        <taxon>Thermales</taxon>
        <taxon>Thermaceae</taxon>
        <taxon>Thermus</taxon>
    </lineage>
</organism>
<dbReference type="FunFam" id="3.40.50.20:FF:000010">
    <property type="entry name" value="Propionyl-CoA carboxylase subunit alpha"/>
    <property type="match status" value="1"/>
</dbReference>
<dbReference type="SMART" id="SM01209">
    <property type="entry name" value="GARS_A"/>
    <property type="match status" value="1"/>
</dbReference>
<gene>
    <name evidence="16" type="ordered locus">Ththe16_1132</name>
</gene>
<dbReference type="EMBL" id="CP002777">
    <property type="protein sequence ID" value="AEG33541.1"/>
    <property type="molecule type" value="Genomic_DNA"/>
</dbReference>
<dbReference type="RefSeq" id="WP_008632551.1">
    <property type="nucleotide sequence ID" value="NC_017272.1"/>
</dbReference>
<evidence type="ECO:0000256" key="12">
    <source>
        <dbReference type="PROSITE-ProRule" id="PRU00409"/>
    </source>
</evidence>
<evidence type="ECO:0000256" key="7">
    <source>
        <dbReference type="ARBA" id="ARBA00022741"/>
    </source>
</evidence>
<keyword evidence="13" id="KW-0275">Fatty acid biosynthesis</keyword>
<dbReference type="InterPro" id="IPR011054">
    <property type="entry name" value="Rudment_hybrid_motif"/>
</dbReference>
<evidence type="ECO:0000256" key="3">
    <source>
        <dbReference type="ARBA" id="ARBA00011750"/>
    </source>
</evidence>